<proteinExistence type="predicted"/>
<reference evidence="1" key="2">
    <citation type="journal article" date="2021" name="Front. Microbiol.">
        <title>Comprehensive Comparative Genomics and Phenotyping of Methylobacterium Species.</title>
        <authorList>
            <person name="Alessa O."/>
            <person name="Ogura Y."/>
            <person name="Fujitani Y."/>
            <person name="Takami H."/>
            <person name="Hayashi T."/>
            <person name="Sahin N."/>
            <person name="Tani A."/>
        </authorList>
    </citation>
    <scope>NUCLEOTIDE SEQUENCE</scope>
    <source>
        <strain evidence="1">DSM 22415</strain>
    </source>
</reference>
<sequence length="45" mass="5151">MRRLHKLMLLLAFEILVFGFTQAQLERPSRGISVETTVTPNHVVT</sequence>
<dbReference type="EMBL" id="CABFVH010000037">
    <property type="protein sequence ID" value="VUF14663.1"/>
    <property type="molecule type" value="Genomic_DNA"/>
</dbReference>
<keyword evidence="4" id="KW-1185">Reference proteome</keyword>
<dbReference type="Proteomes" id="UP000401717">
    <property type="component" value="Unassembled WGS sequence"/>
</dbReference>
<evidence type="ECO:0000313" key="3">
    <source>
        <dbReference type="Proteomes" id="UP000401717"/>
    </source>
</evidence>
<dbReference type="AlphaFoldDB" id="A0A564G2E2"/>
<organism evidence="2 3">
    <name type="scientific">Methylobacterium dankookense</name>
    <dbReference type="NCBI Taxonomy" id="560405"/>
    <lineage>
        <taxon>Bacteria</taxon>
        <taxon>Pseudomonadati</taxon>
        <taxon>Pseudomonadota</taxon>
        <taxon>Alphaproteobacteria</taxon>
        <taxon>Hyphomicrobiales</taxon>
        <taxon>Methylobacteriaceae</taxon>
        <taxon>Methylobacterium</taxon>
    </lineage>
</organism>
<evidence type="ECO:0000313" key="2">
    <source>
        <dbReference type="EMBL" id="VUF14663.1"/>
    </source>
</evidence>
<evidence type="ECO:0000313" key="4">
    <source>
        <dbReference type="Proteomes" id="UP001055303"/>
    </source>
</evidence>
<reference evidence="2 3" key="1">
    <citation type="submission" date="2019-06" db="EMBL/GenBank/DDBJ databases">
        <authorList>
            <person name="Rodrigo-Torres L."/>
            <person name="Arahal R. D."/>
            <person name="Lucena T."/>
        </authorList>
    </citation>
    <scope>NUCLEOTIDE SEQUENCE [LARGE SCALE GENOMIC DNA]</scope>
    <source>
        <strain evidence="2 3">SW08-7</strain>
    </source>
</reference>
<dbReference type="Proteomes" id="UP001055303">
    <property type="component" value="Unassembled WGS sequence"/>
</dbReference>
<dbReference type="EMBL" id="BPQI01000123">
    <property type="protein sequence ID" value="GJD57875.1"/>
    <property type="molecule type" value="Genomic_DNA"/>
</dbReference>
<gene>
    <name evidence="1" type="ORF">IFDJLNFL_3788</name>
    <name evidence="2" type="ORF">MTDSW087_04388</name>
</gene>
<evidence type="ECO:0000313" key="1">
    <source>
        <dbReference type="EMBL" id="GJD57875.1"/>
    </source>
</evidence>
<dbReference type="RefSeq" id="WP_186383951.1">
    <property type="nucleotide sequence ID" value="NZ_BPQI01000123.1"/>
</dbReference>
<protein>
    <submittedName>
        <fullName evidence="2">Uncharacterized protein</fullName>
    </submittedName>
</protein>
<reference evidence="1" key="3">
    <citation type="submission" date="2021-08" db="EMBL/GenBank/DDBJ databases">
        <authorList>
            <person name="Tani A."/>
            <person name="Ola A."/>
            <person name="Ogura Y."/>
            <person name="Katsura K."/>
            <person name="Hayashi T."/>
        </authorList>
    </citation>
    <scope>NUCLEOTIDE SEQUENCE</scope>
    <source>
        <strain evidence="1">DSM 22415</strain>
    </source>
</reference>
<name>A0A564G2E2_9HYPH</name>
<accession>A0A564G2E2</accession>